<dbReference type="SUPFAM" id="SSF56349">
    <property type="entry name" value="DNA breaking-rejoining enzymes"/>
    <property type="match status" value="1"/>
</dbReference>
<feature type="compositionally biased region" description="Gly residues" evidence="1">
    <location>
        <begin position="232"/>
        <end position="241"/>
    </location>
</feature>
<comment type="caution">
    <text evidence="2">The sequence shown here is derived from an EMBL/GenBank/DDBJ whole genome shotgun (WGS) entry which is preliminary data.</text>
</comment>
<dbReference type="EMBL" id="JBICZW010000031">
    <property type="protein sequence ID" value="MFG3193539.1"/>
    <property type="molecule type" value="Genomic_DNA"/>
</dbReference>
<protein>
    <recommendedName>
        <fullName evidence="4">Integrase</fullName>
    </recommendedName>
</protein>
<organism evidence="2 3">
    <name type="scientific">Streptomyces omiyaensis</name>
    <dbReference type="NCBI Taxonomy" id="68247"/>
    <lineage>
        <taxon>Bacteria</taxon>
        <taxon>Bacillati</taxon>
        <taxon>Actinomycetota</taxon>
        <taxon>Actinomycetes</taxon>
        <taxon>Kitasatosporales</taxon>
        <taxon>Streptomycetaceae</taxon>
        <taxon>Streptomyces</taxon>
    </lineage>
</organism>
<proteinExistence type="predicted"/>
<evidence type="ECO:0000313" key="3">
    <source>
        <dbReference type="Proteomes" id="UP001604282"/>
    </source>
</evidence>
<gene>
    <name evidence="2" type="ORF">ACGFYS_31940</name>
</gene>
<evidence type="ECO:0008006" key="4">
    <source>
        <dbReference type="Google" id="ProtNLM"/>
    </source>
</evidence>
<sequence length="273" mass="30438">MLHLMQLSEVVLSGASLPGAIRLVRAANVAALDPEAAMFTAMLTEWEQQQRSRLLTKKTITDRLSLVCRFAEFTGTSYPWDRTPEDVEAYFATRLSRGELVWSTVRGQQGDLETFCAFMTGSRYGWAAACSDEFGRFPVQVCHDWNTAAHVAEYEGRSGRRALTFDELQTFFDAADDRVEETRRKRRKGVLAAWRDAIPLKQVYAYGTRRRETAMLDLADLRRNPRAPQYGRVGGCGGGVVREGVQGEPTETADGIDGPGDRVDRPPHRGMGG</sequence>
<feature type="region of interest" description="Disordered" evidence="1">
    <location>
        <begin position="229"/>
        <end position="273"/>
    </location>
</feature>
<keyword evidence="3" id="KW-1185">Reference proteome</keyword>
<dbReference type="RefSeq" id="WP_392884735.1">
    <property type="nucleotide sequence ID" value="NZ_JBICZW010000031.1"/>
</dbReference>
<evidence type="ECO:0000256" key="1">
    <source>
        <dbReference type="SAM" id="MobiDB-lite"/>
    </source>
</evidence>
<name>A0ABW7C4Q2_9ACTN</name>
<dbReference type="Proteomes" id="UP001604282">
    <property type="component" value="Unassembled WGS sequence"/>
</dbReference>
<evidence type="ECO:0000313" key="2">
    <source>
        <dbReference type="EMBL" id="MFG3193539.1"/>
    </source>
</evidence>
<reference evidence="2 3" key="1">
    <citation type="submission" date="2024-10" db="EMBL/GenBank/DDBJ databases">
        <title>The Natural Products Discovery Center: Release of the First 8490 Sequenced Strains for Exploring Actinobacteria Biosynthetic Diversity.</title>
        <authorList>
            <person name="Kalkreuter E."/>
            <person name="Kautsar S.A."/>
            <person name="Yang D."/>
            <person name="Bader C.D."/>
            <person name="Teijaro C.N."/>
            <person name="Fluegel L."/>
            <person name="Davis C.M."/>
            <person name="Simpson J.R."/>
            <person name="Lauterbach L."/>
            <person name="Steele A.D."/>
            <person name="Gui C."/>
            <person name="Meng S."/>
            <person name="Li G."/>
            <person name="Viehrig K."/>
            <person name="Ye F."/>
            <person name="Su P."/>
            <person name="Kiefer A.F."/>
            <person name="Nichols A."/>
            <person name="Cepeda A.J."/>
            <person name="Yan W."/>
            <person name="Fan B."/>
            <person name="Jiang Y."/>
            <person name="Adhikari A."/>
            <person name="Zheng C.-J."/>
            <person name="Schuster L."/>
            <person name="Cowan T.M."/>
            <person name="Smanski M.J."/>
            <person name="Chevrette M.G."/>
            <person name="De Carvalho L.P.S."/>
            <person name="Shen B."/>
        </authorList>
    </citation>
    <scope>NUCLEOTIDE SEQUENCE [LARGE SCALE GENOMIC DNA]</scope>
    <source>
        <strain evidence="2 3">NPDC048229</strain>
    </source>
</reference>
<accession>A0ABW7C4Q2</accession>
<dbReference type="InterPro" id="IPR011010">
    <property type="entry name" value="DNA_brk_join_enz"/>
</dbReference>